<dbReference type="InterPro" id="IPR051260">
    <property type="entry name" value="Diverse_substr_monoxygenases"/>
</dbReference>
<dbReference type="RefSeq" id="WP_093086176.1">
    <property type="nucleotide sequence ID" value="NZ_FNBE01000011.1"/>
</dbReference>
<dbReference type="AlphaFoldDB" id="A0A1G7TY18"/>
<comment type="similarity">
    <text evidence="5">Belongs to the NtaA/SnaA/DszA monooxygenase family.</text>
</comment>
<reference evidence="8 9" key="1">
    <citation type="submission" date="2016-10" db="EMBL/GenBank/DDBJ databases">
        <authorList>
            <person name="de Groot N.N."/>
        </authorList>
    </citation>
    <scope>NUCLEOTIDE SEQUENCE [LARGE SCALE GENOMIC DNA]</scope>
    <source>
        <strain evidence="8 9">CGMCC 4.3143</strain>
    </source>
</reference>
<dbReference type="Gene3D" id="3.20.20.30">
    <property type="entry name" value="Luciferase-like domain"/>
    <property type="match status" value="1"/>
</dbReference>
<accession>A0A1G7TY18</accession>
<dbReference type="PANTHER" id="PTHR30011">
    <property type="entry name" value="ALKANESULFONATE MONOOXYGENASE-RELATED"/>
    <property type="match status" value="1"/>
</dbReference>
<feature type="binding site" evidence="6">
    <location>
        <position position="156"/>
    </location>
    <ligand>
        <name>FMN</name>
        <dbReference type="ChEBI" id="CHEBI:58210"/>
    </ligand>
</feature>
<feature type="binding site" evidence="6">
    <location>
        <position position="106"/>
    </location>
    <ligand>
        <name>FMN</name>
        <dbReference type="ChEBI" id="CHEBI:58210"/>
    </ligand>
</feature>
<keyword evidence="9" id="KW-1185">Reference proteome</keyword>
<evidence type="ECO:0000256" key="6">
    <source>
        <dbReference type="PIRSR" id="PIRSR000337-1"/>
    </source>
</evidence>
<keyword evidence="4 8" id="KW-0503">Monooxygenase</keyword>
<dbReference type="EMBL" id="FNBE01000011">
    <property type="protein sequence ID" value="SDG40267.1"/>
    <property type="molecule type" value="Genomic_DNA"/>
</dbReference>
<dbReference type="InterPro" id="IPR016215">
    <property type="entry name" value="NTA_MOA"/>
</dbReference>
<dbReference type="SUPFAM" id="SSF51679">
    <property type="entry name" value="Bacterial luciferase-like"/>
    <property type="match status" value="1"/>
</dbReference>
<evidence type="ECO:0000259" key="7">
    <source>
        <dbReference type="Pfam" id="PF00296"/>
    </source>
</evidence>
<dbReference type="PIRSF" id="PIRSF000337">
    <property type="entry name" value="NTA_MOA"/>
    <property type="match status" value="1"/>
</dbReference>
<dbReference type="GO" id="GO:0004497">
    <property type="term" value="F:monooxygenase activity"/>
    <property type="evidence" value="ECO:0007669"/>
    <property type="project" value="UniProtKB-KW"/>
</dbReference>
<keyword evidence="1 6" id="KW-0285">Flavoprotein</keyword>
<feature type="domain" description="Luciferase-like" evidence="7">
    <location>
        <begin position="30"/>
        <end position="390"/>
    </location>
</feature>
<evidence type="ECO:0000256" key="4">
    <source>
        <dbReference type="ARBA" id="ARBA00023033"/>
    </source>
</evidence>
<feature type="binding site" evidence="6">
    <location>
        <position position="160"/>
    </location>
    <ligand>
        <name>FMN</name>
        <dbReference type="ChEBI" id="CHEBI:58210"/>
    </ligand>
</feature>
<gene>
    <name evidence="8" type="ORF">SAMN05216377_111177</name>
</gene>
<keyword evidence="3" id="KW-0560">Oxidoreductase</keyword>
<protein>
    <submittedName>
        <fullName evidence="8">FMN-dependent oxidoreductase, nitrilotriacetate monooxygenase family</fullName>
    </submittedName>
</protein>
<dbReference type="STRING" id="366584.SAMN05216377_111177"/>
<dbReference type="Pfam" id="PF00296">
    <property type="entry name" value="Bac_luciferase"/>
    <property type="match status" value="1"/>
</dbReference>
<organism evidence="8 9">
    <name type="scientific">Pseudonocardia oroxyli</name>
    <dbReference type="NCBI Taxonomy" id="366584"/>
    <lineage>
        <taxon>Bacteria</taxon>
        <taxon>Bacillati</taxon>
        <taxon>Actinomycetota</taxon>
        <taxon>Actinomycetes</taxon>
        <taxon>Pseudonocardiales</taxon>
        <taxon>Pseudonocardiaceae</taxon>
        <taxon>Pseudonocardia</taxon>
    </lineage>
</organism>
<proteinExistence type="inferred from homology"/>
<sequence length="437" mass="48884">MSARPFHLGWFYSKGFGPKAWKHQWAGPKSAVARFTKPDTAVELARAMERACFDYFMIEDSSNVPYTYQGSHHAYLRHSVDTPKLDPTVLAPYLIAATEKLGIVVTCSTTEYHPFMLARKMNTLDHVSEGRIGWNVVTGSNDGGAQNYGRDKQYPHDERYDRADEFLEVAHGLWAGWEPDALVLDLEKGVFADGDKVHPLHHEGRYYRSRGPLSAPRSPQGSPVICQAGGSARGQAFAGRWAETIIASASTPERMKAYRDNVRATAAAHGRDPDQIKILFLVSPTVDETRERAEDRYRRSLEIDDNEVEYQLASLSRQSGIDFSQFPMDEPLPDTLVSNGHQSMVAQWQGRVLADVIRGNPLNSGSNAFVGTADDVAAHMDEVMQEVGGDGFLLVNSYFSRRYVTEVCDGLVPELQRRGLTRTAYEHDHLRDNLMAF</sequence>
<dbReference type="PANTHER" id="PTHR30011:SF16">
    <property type="entry name" value="C2H2 FINGER DOMAIN TRANSCRIPTION FACTOR (EUROFUNG)-RELATED"/>
    <property type="match status" value="1"/>
</dbReference>
<dbReference type="OrthoDB" id="9135350at2"/>
<dbReference type="InterPro" id="IPR011251">
    <property type="entry name" value="Luciferase-like_dom"/>
</dbReference>
<evidence type="ECO:0000256" key="3">
    <source>
        <dbReference type="ARBA" id="ARBA00023002"/>
    </source>
</evidence>
<name>A0A1G7TY18_PSEOR</name>
<evidence type="ECO:0000256" key="2">
    <source>
        <dbReference type="ARBA" id="ARBA00022643"/>
    </source>
</evidence>
<dbReference type="NCBIfam" id="TIGR03860">
    <property type="entry name" value="FMN_nitrolo"/>
    <property type="match status" value="1"/>
</dbReference>
<dbReference type="InterPro" id="IPR036661">
    <property type="entry name" value="Luciferase-like_sf"/>
</dbReference>
<dbReference type="CDD" id="cd01095">
    <property type="entry name" value="Nitrilotriacetate_monoxgenase"/>
    <property type="match status" value="1"/>
</dbReference>
<evidence type="ECO:0000256" key="5">
    <source>
        <dbReference type="ARBA" id="ARBA00033748"/>
    </source>
</evidence>
<evidence type="ECO:0000313" key="9">
    <source>
        <dbReference type="Proteomes" id="UP000198967"/>
    </source>
</evidence>
<dbReference type="GO" id="GO:0016705">
    <property type="term" value="F:oxidoreductase activity, acting on paired donors, with incorporation or reduction of molecular oxygen"/>
    <property type="evidence" value="ECO:0007669"/>
    <property type="project" value="InterPro"/>
</dbReference>
<feature type="binding site" evidence="6">
    <location>
        <position position="231"/>
    </location>
    <ligand>
        <name>FMN</name>
        <dbReference type="ChEBI" id="CHEBI:58210"/>
    </ligand>
</feature>
<feature type="binding site" evidence="6">
    <location>
        <position position="60"/>
    </location>
    <ligand>
        <name>FMN</name>
        <dbReference type="ChEBI" id="CHEBI:58210"/>
    </ligand>
</feature>
<keyword evidence="2 6" id="KW-0288">FMN</keyword>
<evidence type="ECO:0000256" key="1">
    <source>
        <dbReference type="ARBA" id="ARBA00022630"/>
    </source>
</evidence>
<evidence type="ECO:0000313" key="8">
    <source>
        <dbReference type="EMBL" id="SDG40267.1"/>
    </source>
</evidence>
<dbReference type="Proteomes" id="UP000198967">
    <property type="component" value="Unassembled WGS sequence"/>
</dbReference>